<dbReference type="InterPro" id="IPR025110">
    <property type="entry name" value="AMP-bd_C"/>
</dbReference>
<dbReference type="InterPro" id="IPR020845">
    <property type="entry name" value="AMP-binding_CS"/>
</dbReference>
<accession>A0A1Y3PTS7</accession>
<dbReference type="AlphaFoldDB" id="A0A1Y3PTS7"/>
<dbReference type="CDD" id="cd05936">
    <property type="entry name" value="FC-FACS_FadD_like"/>
    <property type="match status" value="1"/>
</dbReference>
<dbReference type="GO" id="GO:0005524">
    <property type="term" value="F:ATP binding"/>
    <property type="evidence" value="ECO:0007669"/>
    <property type="project" value="UniProtKB-KW"/>
</dbReference>
<keyword evidence="2" id="KW-0436">Ligase</keyword>
<comment type="similarity">
    <text evidence="1">Belongs to the ATP-dependent AMP-binding enzyme family.</text>
</comment>
<dbReference type="InterPro" id="IPR042099">
    <property type="entry name" value="ANL_N_sf"/>
</dbReference>
<keyword evidence="3" id="KW-0547">Nucleotide-binding</keyword>
<evidence type="ECO:0000259" key="5">
    <source>
        <dbReference type="Pfam" id="PF13193"/>
    </source>
</evidence>
<dbReference type="PROSITE" id="PS00455">
    <property type="entry name" value="AMP_BINDING"/>
    <property type="match status" value="1"/>
</dbReference>
<protein>
    <submittedName>
        <fullName evidence="6">Acyl-CoA synthetase</fullName>
    </submittedName>
</protein>
<organism evidence="6 7">
    <name type="scientific">Bacillus thermozeamaize</name>
    <dbReference type="NCBI Taxonomy" id="230954"/>
    <lineage>
        <taxon>Bacteria</taxon>
        <taxon>Bacillati</taxon>
        <taxon>Bacillota</taxon>
        <taxon>Bacilli</taxon>
        <taxon>Bacillales</taxon>
        <taxon>Bacillaceae</taxon>
        <taxon>Bacillus</taxon>
    </lineage>
</organism>
<evidence type="ECO:0000256" key="2">
    <source>
        <dbReference type="ARBA" id="ARBA00022598"/>
    </source>
</evidence>
<evidence type="ECO:0000256" key="3">
    <source>
        <dbReference type="ARBA" id="ARBA00022840"/>
    </source>
</evidence>
<sequence length="575" mass="63420">MAEKVWHQFWPKGLPKNIQYPELPVGSILKGSAERYGDKVVLVYEGHSLTFRQLYEQSLRFANALRRKGIGKGDVVAIHMLNTPQYAVAYYGIMLSGATFSPVNPLLPPHDLAYQLNDCGAKAVVTHELMAKAIQAVQSNTRVQFVVLTGESEASGTQPVDPSGYGENWHSFLDLLSKEQPEPFEVPIDPRRDLAHLAYTGGTTGRSKGVMLPHYNVVVNTIQFACWGTASRPVTDGERLWLEPVDPSLIGEDAEYRVPLGEGVLVNITPWFHAMGTVGYLNNPILTGTKLILHSRFDPTKYLEDAEKYRVTTIGGAPPVFVALLRHPDLAKRDLSSVRSIASGAAPLPQELIHLLQQRFPEATIVEAYGMTELTMGAISNPSGRSGLRKVGSIGIPVFDTECKIVPLEGGEEPLPPGEVGEICVRGPQVMAGYYNNPEETAKVLKDGWMYTGDVGYMDEDGYVFIVDRKKDMMIYKGYNVYPRELEEILFRHPAVANAAVIGKPDPEVGEIPKAFVVLKPDSQVTAEELMSFVNEQVVPYKKLREVAFVDEIPVSAAGKVLKRVLREMEMKGSA</sequence>
<dbReference type="Pfam" id="PF00501">
    <property type="entry name" value="AMP-binding"/>
    <property type="match status" value="1"/>
</dbReference>
<evidence type="ECO:0000256" key="1">
    <source>
        <dbReference type="ARBA" id="ARBA00006432"/>
    </source>
</evidence>
<dbReference type="GO" id="GO:0016405">
    <property type="term" value="F:CoA-ligase activity"/>
    <property type="evidence" value="ECO:0007669"/>
    <property type="project" value="TreeGrafter"/>
</dbReference>
<dbReference type="FunFam" id="3.30.300.30:FF:000008">
    <property type="entry name" value="2,3-dihydroxybenzoate-AMP ligase"/>
    <property type="match status" value="1"/>
</dbReference>
<keyword evidence="3" id="KW-0067">ATP-binding</keyword>
<proteinExistence type="inferred from homology"/>
<dbReference type="Proteomes" id="UP000196475">
    <property type="component" value="Unassembled WGS sequence"/>
</dbReference>
<dbReference type="InterPro" id="IPR000873">
    <property type="entry name" value="AMP-dep_synth/lig_dom"/>
</dbReference>
<name>A0A1Y3PTS7_9BACI</name>
<feature type="domain" description="AMP-binding enzyme C-terminal" evidence="5">
    <location>
        <begin position="485"/>
        <end position="560"/>
    </location>
</feature>
<gene>
    <name evidence="6" type="ORF">BAA01_07105</name>
</gene>
<reference evidence="7" key="1">
    <citation type="submission" date="2016-06" db="EMBL/GenBank/DDBJ databases">
        <authorList>
            <person name="Nascimento L."/>
            <person name="Pereira R.V."/>
            <person name="Martins L.F."/>
            <person name="Quaggio R.B."/>
            <person name="Silva A.M."/>
            <person name="Setubal J.C."/>
        </authorList>
    </citation>
    <scope>NUCLEOTIDE SEQUENCE [LARGE SCALE GENOMIC DNA]</scope>
</reference>
<comment type="caution">
    <text evidence="6">The sequence shown here is derived from an EMBL/GenBank/DDBJ whole genome shotgun (WGS) entry which is preliminary data.</text>
</comment>
<dbReference type="PANTHER" id="PTHR24096:SF149">
    <property type="entry name" value="AMP-BINDING DOMAIN-CONTAINING PROTEIN-RELATED"/>
    <property type="match status" value="1"/>
</dbReference>
<dbReference type="EMBL" id="LZRT01000010">
    <property type="protein sequence ID" value="OUM90742.1"/>
    <property type="molecule type" value="Genomic_DNA"/>
</dbReference>
<dbReference type="InterPro" id="IPR045851">
    <property type="entry name" value="AMP-bd_C_sf"/>
</dbReference>
<evidence type="ECO:0000313" key="6">
    <source>
        <dbReference type="EMBL" id="OUM90742.1"/>
    </source>
</evidence>
<feature type="domain" description="AMP-dependent synthetase/ligase" evidence="4">
    <location>
        <begin position="32"/>
        <end position="435"/>
    </location>
</feature>
<dbReference type="Pfam" id="PF13193">
    <property type="entry name" value="AMP-binding_C"/>
    <property type="match status" value="1"/>
</dbReference>
<dbReference type="PANTHER" id="PTHR24096">
    <property type="entry name" value="LONG-CHAIN-FATTY-ACID--COA LIGASE"/>
    <property type="match status" value="1"/>
</dbReference>
<dbReference type="Gene3D" id="3.40.50.12780">
    <property type="entry name" value="N-terminal domain of ligase-like"/>
    <property type="match status" value="1"/>
</dbReference>
<evidence type="ECO:0000259" key="4">
    <source>
        <dbReference type="Pfam" id="PF00501"/>
    </source>
</evidence>
<dbReference type="SUPFAM" id="SSF56801">
    <property type="entry name" value="Acetyl-CoA synthetase-like"/>
    <property type="match status" value="1"/>
</dbReference>
<evidence type="ECO:0000313" key="7">
    <source>
        <dbReference type="Proteomes" id="UP000196475"/>
    </source>
</evidence>
<dbReference type="Gene3D" id="3.30.300.30">
    <property type="match status" value="1"/>
</dbReference>